<evidence type="ECO:0000313" key="6">
    <source>
        <dbReference type="EMBL" id="CAE4616861.1"/>
    </source>
</evidence>
<dbReference type="InterPro" id="IPR004776">
    <property type="entry name" value="Mem_transp_PIN-like"/>
</dbReference>
<evidence type="ECO:0000256" key="1">
    <source>
        <dbReference type="ARBA" id="ARBA00004141"/>
    </source>
</evidence>
<protein>
    <submittedName>
        <fullName evidence="6">Uncharacterized protein</fullName>
    </submittedName>
</protein>
<dbReference type="PANTHER" id="PTHR31419">
    <property type="entry name" value="PROTEIN PIN-LIKES 2"/>
    <property type="match status" value="1"/>
</dbReference>
<feature type="transmembrane region" description="Helical" evidence="5">
    <location>
        <begin position="72"/>
        <end position="92"/>
    </location>
</feature>
<dbReference type="GO" id="GO:0016020">
    <property type="term" value="C:membrane"/>
    <property type="evidence" value="ECO:0007669"/>
    <property type="project" value="UniProtKB-SubCell"/>
</dbReference>
<evidence type="ECO:0000256" key="5">
    <source>
        <dbReference type="SAM" id="Phobius"/>
    </source>
</evidence>
<keyword evidence="2 5" id="KW-0812">Transmembrane</keyword>
<keyword evidence="3 5" id="KW-1133">Transmembrane helix</keyword>
<dbReference type="GO" id="GO:0055085">
    <property type="term" value="P:transmembrane transport"/>
    <property type="evidence" value="ECO:0007669"/>
    <property type="project" value="InterPro"/>
</dbReference>
<feature type="transmembrane region" description="Helical" evidence="5">
    <location>
        <begin position="283"/>
        <end position="304"/>
    </location>
</feature>
<proteinExistence type="predicted"/>
<dbReference type="AlphaFoldDB" id="A0A7S4RJR3"/>
<accession>A0A7S4RJR3</accession>
<feature type="transmembrane region" description="Helical" evidence="5">
    <location>
        <begin position="145"/>
        <end position="169"/>
    </location>
</feature>
<comment type="subcellular location">
    <subcellularLocation>
        <location evidence="1">Membrane</location>
        <topology evidence="1">Multi-pass membrane protein</topology>
    </subcellularLocation>
</comment>
<evidence type="ECO:0000256" key="4">
    <source>
        <dbReference type="ARBA" id="ARBA00023136"/>
    </source>
</evidence>
<dbReference type="InterPro" id="IPR039305">
    <property type="entry name" value="PILS2/6"/>
</dbReference>
<dbReference type="Pfam" id="PF03547">
    <property type="entry name" value="Mem_trans"/>
    <property type="match status" value="2"/>
</dbReference>
<feature type="transmembrane region" description="Helical" evidence="5">
    <location>
        <begin position="181"/>
        <end position="199"/>
    </location>
</feature>
<evidence type="ECO:0000256" key="2">
    <source>
        <dbReference type="ARBA" id="ARBA00022692"/>
    </source>
</evidence>
<reference evidence="6" key="1">
    <citation type="submission" date="2021-01" db="EMBL/GenBank/DDBJ databases">
        <authorList>
            <person name="Corre E."/>
            <person name="Pelletier E."/>
            <person name="Niang G."/>
            <person name="Scheremetjew M."/>
            <person name="Finn R."/>
            <person name="Kale V."/>
            <person name="Holt S."/>
            <person name="Cochrane G."/>
            <person name="Meng A."/>
            <person name="Brown T."/>
            <person name="Cohen L."/>
        </authorList>
    </citation>
    <scope>NUCLEOTIDE SEQUENCE</scope>
    <source>
        <strain evidence="6">CCMP3105</strain>
    </source>
</reference>
<dbReference type="EMBL" id="HBNR01052177">
    <property type="protein sequence ID" value="CAE4616861.1"/>
    <property type="molecule type" value="Transcribed_RNA"/>
</dbReference>
<keyword evidence="4 5" id="KW-0472">Membrane</keyword>
<feature type="transmembrane region" description="Helical" evidence="5">
    <location>
        <begin position="316"/>
        <end position="338"/>
    </location>
</feature>
<sequence>MPVPWAALAGAAGVSVATVAACTAVGVYARRAGVLTASALKDLDKLVSSIYLPCLIFKKVLPNTNAGVLLDVWPLGVVCCASVLYGLLAGALVGRGTPRFRGMVMVAIAFPNSFSVPLTLMLALGDLPVLLTQGQPGGDALAARVNFLFLMSYSLWTLARWSIGFPLLSGAISFREWRRKVLNPPVVACLLAAGLGLAWDQVPVGARPRWEERLRPLLQPLSAALQYAGQCSVPSILLTLGAKVDEAVASLWGRSKRTVSGSRAKLLAAAELPVEETLPASSYVAVLVMRQVLGPALGALLSLGVLRGLCGVTDPVVLLVGMLQTAGPPMINLAIMSGLSGTAEKETARLLLLTYGCSAATWTLSIAFFLALL</sequence>
<evidence type="ECO:0000256" key="3">
    <source>
        <dbReference type="ARBA" id="ARBA00022989"/>
    </source>
</evidence>
<organism evidence="6">
    <name type="scientific">Alexandrium monilatum</name>
    <dbReference type="NCBI Taxonomy" id="311494"/>
    <lineage>
        <taxon>Eukaryota</taxon>
        <taxon>Sar</taxon>
        <taxon>Alveolata</taxon>
        <taxon>Dinophyceae</taxon>
        <taxon>Gonyaulacales</taxon>
        <taxon>Pyrocystaceae</taxon>
        <taxon>Alexandrium</taxon>
    </lineage>
</organism>
<dbReference type="PANTHER" id="PTHR31419:SF1">
    <property type="entry name" value="PROTEIN PIN-LIKES 6"/>
    <property type="match status" value="1"/>
</dbReference>
<name>A0A7S4RJR3_9DINO</name>
<gene>
    <name evidence="6" type="ORF">AMON00008_LOCUS36585</name>
</gene>
<feature type="transmembrane region" description="Helical" evidence="5">
    <location>
        <begin position="350"/>
        <end position="372"/>
    </location>
</feature>
<feature type="transmembrane region" description="Helical" evidence="5">
    <location>
        <begin position="104"/>
        <end position="125"/>
    </location>
</feature>